<feature type="transmembrane region" description="Helical" evidence="1">
    <location>
        <begin position="6"/>
        <end position="30"/>
    </location>
</feature>
<name>A0AAV2AFK4_9ARAC</name>
<keyword evidence="3" id="KW-1185">Reference proteome</keyword>
<keyword evidence="1" id="KW-0812">Transmembrane</keyword>
<evidence type="ECO:0000313" key="3">
    <source>
        <dbReference type="Proteomes" id="UP001497382"/>
    </source>
</evidence>
<evidence type="ECO:0000256" key="1">
    <source>
        <dbReference type="SAM" id="Phobius"/>
    </source>
</evidence>
<dbReference type="Proteomes" id="UP001497382">
    <property type="component" value="Unassembled WGS sequence"/>
</dbReference>
<keyword evidence="1" id="KW-1133">Transmembrane helix</keyword>
<sequence>MISVFRIISFFISFFFSFILLFFLFLDLFFPCHKMLNFLALYQSGTQRRQMKNRELNNFKGCKGEERTSILSGVASHIQLDASRGIETEM</sequence>
<protein>
    <submittedName>
        <fullName evidence="2">Uncharacterized protein</fullName>
    </submittedName>
</protein>
<accession>A0AAV2AFK4</accession>
<comment type="caution">
    <text evidence="2">The sequence shown here is derived from an EMBL/GenBank/DDBJ whole genome shotgun (WGS) entry which is preliminary data.</text>
</comment>
<gene>
    <name evidence="2" type="ORF">LARSCL_LOCUS12191</name>
</gene>
<evidence type="ECO:0000313" key="2">
    <source>
        <dbReference type="EMBL" id="CAL1282671.1"/>
    </source>
</evidence>
<keyword evidence="1" id="KW-0472">Membrane</keyword>
<dbReference type="AlphaFoldDB" id="A0AAV2AFK4"/>
<dbReference type="EMBL" id="CAXIEN010000157">
    <property type="protein sequence ID" value="CAL1282671.1"/>
    <property type="molecule type" value="Genomic_DNA"/>
</dbReference>
<feature type="non-terminal residue" evidence="2">
    <location>
        <position position="90"/>
    </location>
</feature>
<proteinExistence type="predicted"/>
<organism evidence="2 3">
    <name type="scientific">Larinioides sclopetarius</name>
    <dbReference type="NCBI Taxonomy" id="280406"/>
    <lineage>
        <taxon>Eukaryota</taxon>
        <taxon>Metazoa</taxon>
        <taxon>Ecdysozoa</taxon>
        <taxon>Arthropoda</taxon>
        <taxon>Chelicerata</taxon>
        <taxon>Arachnida</taxon>
        <taxon>Araneae</taxon>
        <taxon>Araneomorphae</taxon>
        <taxon>Entelegynae</taxon>
        <taxon>Araneoidea</taxon>
        <taxon>Araneidae</taxon>
        <taxon>Larinioides</taxon>
    </lineage>
</organism>
<reference evidence="2 3" key="1">
    <citation type="submission" date="2024-04" db="EMBL/GenBank/DDBJ databases">
        <authorList>
            <person name="Rising A."/>
            <person name="Reimegard J."/>
            <person name="Sonavane S."/>
            <person name="Akerstrom W."/>
            <person name="Nylinder S."/>
            <person name="Hedman E."/>
            <person name="Kallberg Y."/>
        </authorList>
    </citation>
    <scope>NUCLEOTIDE SEQUENCE [LARGE SCALE GENOMIC DNA]</scope>
</reference>